<comment type="caution">
    <text evidence="2">The sequence shown here is derived from an EMBL/GenBank/DDBJ whole genome shotgun (WGS) entry which is preliminary data.</text>
</comment>
<dbReference type="Proteomes" id="UP000541136">
    <property type="component" value="Unassembled WGS sequence"/>
</dbReference>
<feature type="domain" description="RelA/SpoT" evidence="1">
    <location>
        <begin position="66"/>
        <end position="180"/>
    </location>
</feature>
<dbReference type="GO" id="GO:0015969">
    <property type="term" value="P:guanosine tetraphosphate metabolic process"/>
    <property type="evidence" value="ECO:0007669"/>
    <property type="project" value="InterPro"/>
</dbReference>
<gene>
    <name evidence="2" type="ORF">HNR28_001384</name>
</gene>
<dbReference type="CDD" id="cd05399">
    <property type="entry name" value="NT_Rel-Spo_like"/>
    <property type="match status" value="1"/>
</dbReference>
<protein>
    <submittedName>
        <fullName evidence="2">PpGpp synthetase/RelA/SpoT-type nucleotidyltransferase</fullName>
    </submittedName>
</protein>
<dbReference type="Gene3D" id="3.30.460.10">
    <property type="entry name" value="Beta Polymerase, domain 2"/>
    <property type="match status" value="1"/>
</dbReference>
<sequence>MKLTKTRIDRVGIALSKGEFRSEEELLELEGIFDEYRKSHLQPLSETTIELQHWLNLYGDSYYIAQRLKRKPQIVRKLNRLSVRLTQLQDIGGCRIIVEKNQDVDRLRKYIEEKISNQSNFNLIRTTDYREKGRDDTGYRSLHLIFEKNGIKLELQIRSRIQHYWAESIERTSVIYGYHLKEKEGDQAVIDYFKKLSDIFYEIEAGREPHAREKLELDQLRIRSEGIIESSDKNKIFDSYINEDIIKTLAQKEARNKHGLNNWIIVFDWNTGAFVSWDIINRDPDDAISAYVEYEKMFPASEGYEVVMIGSSDVATVRQTHSHYFGIESYDSILENLDQSIIGFSKRIDIDIGARQILIALHRKRHWGNNRVPANILKNHHCGNMMTFESSLRVLQEKELVTSKSPNDQLSLNIKKKAEIEQYI</sequence>
<dbReference type="PANTHER" id="PTHR47837:SF1">
    <property type="entry name" value="GTP PYROPHOSPHOKINASE YJBM"/>
    <property type="match status" value="1"/>
</dbReference>
<dbReference type="InterPro" id="IPR043519">
    <property type="entry name" value="NT_sf"/>
</dbReference>
<proteinExistence type="predicted"/>
<dbReference type="Pfam" id="PF04607">
    <property type="entry name" value="RelA_SpoT"/>
    <property type="match status" value="1"/>
</dbReference>
<evidence type="ECO:0000313" key="3">
    <source>
        <dbReference type="Proteomes" id="UP000541136"/>
    </source>
</evidence>
<dbReference type="InterPro" id="IPR052366">
    <property type="entry name" value="GTP_Pyrophosphokinase"/>
</dbReference>
<dbReference type="EMBL" id="JACHIB010000006">
    <property type="protein sequence ID" value="MBB6083347.1"/>
    <property type="molecule type" value="Genomic_DNA"/>
</dbReference>
<keyword evidence="2" id="KW-0808">Transferase</keyword>
<name>A0A7W9WLJ9_CASDE</name>
<dbReference type="SMART" id="SM00954">
    <property type="entry name" value="RelA_SpoT"/>
    <property type="match status" value="1"/>
</dbReference>
<organism evidence="2 3">
    <name type="scientific">Castellaniella defragrans</name>
    <name type="common">Alcaligenes defragrans</name>
    <dbReference type="NCBI Taxonomy" id="75697"/>
    <lineage>
        <taxon>Bacteria</taxon>
        <taxon>Pseudomonadati</taxon>
        <taxon>Pseudomonadota</taxon>
        <taxon>Betaproteobacteria</taxon>
        <taxon>Burkholderiales</taxon>
        <taxon>Alcaligenaceae</taxon>
        <taxon>Castellaniella</taxon>
    </lineage>
</organism>
<evidence type="ECO:0000259" key="1">
    <source>
        <dbReference type="SMART" id="SM00954"/>
    </source>
</evidence>
<dbReference type="GO" id="GO:0016740">
    <property type="term" value="F:transferase activity"/>
    <property type="evidence" value="ECO:0007669"/>
    <property type="project" value="UniProtKB-KW"/>
</dbReference>
<evidence type="ECO:0000313" key="2">
    <source>
        <dbReference type="EMBL" id="MBB6083347.1"/>
    </source>
</evidence>
<dbReference type="InterPro" id="IPR007685">
    <property type="entry name" value="RelA_SpoT"/>
</dbReference>
<dbReference type="AlphaFoldDB" id="A0A7W9WLJ9"/>
<accession>A0A7W9WLJ9</accession>
<dbReference type="RefSeq" id="WP_151025351.1">
    <property type="nucleotide sequence ID" value="NZ_JACHIB010000006.1"/>
</dbReference>
<dbReference type="PANTHER" id="PTHR47837">
    <property type="entry name" value="GTP PYROPHOSPHOKINASE YJBM"/>
    <property type="match status" value="1"/>
</dbReference>
<dbReference type="SUPFAM" id="SSF81301">
    <property type="entry name" value="Nucleotidyltransferase"/>
    <property type="match status" value="1"/>
</dbReference>
<reference evidence="2 3" key="1">
    <citation type="submission" date="2020-08" db="EMBL/GenBank/DDBJ databases">
        <title>Genomic Encyclopedia of Type Strains, Phase IV (KMG-IV): sequencing the most valuable type-strain genomes for metagenomic binning, comparative biology and taxonomic classification.</title>
        <authorList>
            <person name="Goeker M."/>
        </authorList>
    </citation>
    <scope>NUCLEOTIDE SEQUENCE [LARGE SCALE GENOMIC DNA]</scope>
    <source>
        <strain evidence="2 3">DSM 12141</strain>
    </source>
</reference>